<organism evidence="2 3">
    <name type="scientific">Candidatus Nitrosopumilus salarius BD31</name>
    <dbReference type="NCBI Taxonomy" id="859350"/>
    <lineage>
        <taxon>Archaea</taxon>
        <taxon>Nitrososphaerota</taxon>
        <taxon>Nitrososphaeria</taxon>
        <taxon>Nitrosopumilales</taxon>
        <taxon>Nitrosopumilaceae</taxon>
        <taxon>Nitrosopumilus</taxon>
    </lineage>
</organism>
<protein>
    <submittedName>
        <fullName evidence="2">Uncharacterized protein</fullName>
    </submittedName>
</protein>
<accession>I3D1R7</accession>
<dbReference type="AlphaFoldDB" id="I3D1R7"/>
<keyword evidence="1" id="KW-1133">Transmembrane helix</keyword>
<gene>
    <name evidence="2" type="ORF">BD31_I0666</name>
</gene>
<keyword evidence="3" id="KW-1185">Reference proteome</keyword>
<dbReference type="RefSeq" id="WP_008300094.1">
    <property type="nucleotide sequence ID" value="NZ_AEXL02000108.1"/>
</dbReference>
<evidence type="ECO:0000313" key="2">
    <source>
        <dbReference type="EMBL" id="EIJ65660.1"/>
    </source>
</evidence>
<keyword evidence="1" id="KW-0812">Transmembrane</keyword>
<comment type="caution">
    <text evidence="2">The sequence shown here is derived from an EMBL/GenBank/DDBJ whole genome shotgun (WGS) entry which is preliminary data.</text>
</comment>
<evidence type="ECO:0000256" key="1">
    <source>
        <dbReference type="SAM" id="Phobius"/>
    </source>
</evidence>
<sequence>MLSKRTIIGLIVGSAIIAIGGYSLITHIGTITINENYSLAVGDSIPYTIPAPNHTPQHMQITGDSFDLKLESPSTGLQIPNMTSYKDELTLDWVHVADGETKILIKNTGNSELLITGVLIRSSDPIWFTFDLMVITSGMVIIGFSMGFTLRKPKGF</sequence>
<feature type="transmembrane region" description="Helical" evidence="1">
    <location>
        <begin position="126"/>
        <end position="150"/>
    </location>
</feature>
<feature type="transmembrane region" description="Helical" evidence="1">
    <location>
        <begin position="7"/>
        <end position="25"/>
    </location>
</feature>
<keyword evidence="1" id="KW-0472">Membrane</keyword>
<name>I3D1R7_9ARCH</name>
<dbReference type="OrthoDB" id="12077at2157"/>
<reference evidence="2 3" key="1">
    <citation type="journal article" date="2012" name="J. Bacteriol.">
        <title>Genome sequence of "Candidatus Nitrosopumilus salaria" BD31, an ammonia-oxidizing archaeon from the San Francisco Bay estuary.</title>
        <authorList>
            <person name="Mosier A.C."/>
            <person name="Allen E.E."/>
            <person name="Kim M."/>
            <person name="Ferriera S."/>
            <person name="Francis C.A."/>
        </authorList>
    </citation>
    <scope>NUCLEOTIDE SEQUENCE [LARGE SCALE GENOMIC DNA]</scope>
    <source>
        <strain evidence="2 3">BD31</strain>
    </source>
</reference>
<proteinExistence type="predicted"/>
<evidence type="ECO:0000313" key="3">
    <source>
        <dbReference type="Proteomes" id="UP000003423"/>
    </source>
</evidence>
<dbReference type="PATRIC" id="fig|859350.6.peg.1327"/>
<dbReference type="EMBL" id="AEXL02000108">
    <property type="protein sequence ID" value="EIJ65660.1"/>
    <property type="molecule type" value="Genomic_DNA"/>
</dbReference>
<dbReference type="Proteomes" id="UP000003423">
    <property type="component" value="Unassembled WGS sequence"/>
</dbReference>